<accession>A0ABQ5K8N7</accession>
<gene>
    <name evidence="4" type="ORF">ADUPG1_000568</name>
</gene>
<protein>
    <submittedName>
        <fullName evidence="4">Deoxyhypusine synthase</fullName>
    </submittedName>
</protein>
<comment type="caution">
    <text evidence="4">The sequence shown here is derived from an EMBL/GenBank/DDBJ whole genome shotgun (WGS) entry which is preliminary data.</text>
</comment>
<keyword evidence="5" id="KW-1185">Reference proteome</keyword>
<dbReference type="Pfam" id="PF01916">
    <property type="entry name" value="DS"/>
    <property type="match status" value="1"/>
</dbReference>
<evidence type="ECO:0000313" key="5">
    <source>
        <dbReference type="Proteomes" id="UP001057375"/>
    </source>
</evidence>
<dbReference type="Gene3D" id="3.40.910.10">
    <property type="entry name" value="Deoxyhypusine synthase"/>
    <property type="match status" value="1"/>
</dbReference>
<dbReference type="Proteomes" id="UP001057375">
    <property type="component" value="Unassembled WGS sequence"/>
</dbReference>
<name>A0ABQ5K8N7_9EUKA</name>
<organism evidence="4 5">
    <name type="scientific">Aduncisulcus paluster</name>
    <dbReference type="NCBI Taxonomy" id="2918883"/>
    <lineage>
        <taxon>Eukaryota</taxon>
        <taxon>Metamonada</taxon>
        <taxon>Carpediemonas-like organisms</taxon>
        <taxon>Aduncisulcus</taxon>
    </lineage>
</organism>
<proteinExistence type="inferred from homology"/>
<evidence type="ECO:0000256" key="2">
    <source>
        <dbReference type="ARBA" id="ARBA00023027"/>
    </source>
</evidence>
<dbReference type="EMBL" id="BQXS01000227">
    <property type="protein sequence ID" value="GKT28302.1"/>
    <property type="molecule type" value="Genomic_DNA"/>
</dbReference>
<evidence type="ECO:0000313" key="4">
    <source>
        <dbReference type="EMBL" id="GKT28302.1"/>
    </source>
</evidence>
<sequence>MLDWRLSDEPIADDEDEDMKDPEKRKQVKCTIFLGYTSNLISCGMREIFRFLVKNKMVDCIVTTAGGVEEDFIKCLAPTYLGDFKLPGADLRSRGLNRIGNMLVPNSNYCLFDDWLVGGGILDQMKKEQDEEGVRWTPSKFIHRLGREIDNEESVYYWAYKNDIPVFCPGLTDGSIGDMLFFHTYKNPGLVVDIVGDIRRINDLALNARQSGCIILGGGIPKHHIMNANLMREGADYTVIISTAQEFDGSDAGARPDEAVSWGKIKSTAHPVKIYAEATLVFPILVGMTFARRFWAEKKRAACLTEKRDPADEE</sequence>
<feature type="region of interest" description="Disordered" evidence="3">
    <location>
        <begin position="1"/>
        <end position="22"/>
    </location>
</feature>
<dbReference type="InterPro" id="IPR036982">
    <property type="entry name" value="Deoxyhypusine_synthase_sf"/>
</dbReference>
<evidence type="ECO:0000256" key="1">
    <source>
        <dbReference type="ARBA" id="ARBA00009892"/>
    </source>
</evidence>
<dbReference type="PANTHER" id="PTHR11703:SF0">
    <property type="entry name" value="DEOXYHYPUSINE SYNTHASE"/>
    <property type="match status" value="1"/>
</dbReference>
<feature type="compositionally biased region" description="Acidic residues" evidence="3">
    <location>
        <begin position="10"/>
        <end position="20"/>
    </location>
</feature>
<dbReference type="SUPFAM" id="SSF52467">
    <property type="entry name" value="DHS-like NAD/FAD-binding domain"/>
    <property type="match status" value="1"/>
</dbReference>
<comment type="similarity">
    <text evidence="1">Belongs to the deoxyhypusine synthase family.</text>
</comment>
<dbReference type="PANTHER" id="PTHR11703">
    <property type="entry name" value="DEOXYHYPUSINE SYNTHASE"/>
    <property type="match status" value="1"/>
</dbReference>
<dbReference type="InterPro" id="IPR029035">
    <property type="entry name" value="DHS-like_NAD/FAD-binding_dom"/>
</dbReference>
<dbReference type="InterPro" id="IPR002773">
    <property type="entry name" value="Deoxyhypusine_synthase"/>
</dbReference>
<evidence type="ECO:0000256" key="3">
    <source>
        <dbReference type="SAM" id="MobiDB-lite"/>
    </source>
</evidence>
<dbReference type="NCBIfam" id="TIGR00321">
    <property type="entry name" value="dhys"/>
    <property type="match status" value="1"/>
</dbReference>
<keyword evidence="2" id="KW-0520">NAD</keyword>
<reference evidence="4" key="1">
    <citation type="submission" date="2022-03" db="EMBL/GenBank/DDBJ databases">
        <title>Draft genome sequence of Aduncisulcus paluster, a free-living microaerophilic Fornicata.</title>
        <authorList>
            <person name="Yuyama I."/>
            <person name="Kume K."/>
            <person name="Tamura T."/>
            <person name="Inagaki Y."/>
            <person name="Hashimoto T."/>
        </authorList>
    </citation>
    <scope>NUCLEOTIDE SEQUENCE</scope>
    <source>
        <strain evidence="4">NY0171</strain>
    </source>
</reference>